<feature type="domain" description="M23ase beta-sheet core" evidence="2">
    <location>
        <begin position="46"/>
        <end position="114"/>
    </location>
</feature>
<evidence type="ECO:0000259" key="2">
    <source>
        <dbReference type="Pfam" id="PF01551"/>
    </source>
</evidence>
<proteinExistence type="predicted"/>
<dbReference type="InterPro" id="IPR050570">
    <property type="entry name" value="Cell_wall_metabolism_enzyme"/>
</dbReference>
<reference evidence="3 4" key="1">
    <citation type="submission" date="2021-03" db="EMBL/GenBank/DDBJ databases">
        <title>Isolation and description of Capnocytophaga bilenii sp. nov., a novel Capnocytophaga species, isolated from a gingivitis subject.</title>
        <authorList>
            <person name="Antezack A."/>
            <person name="Monnet-Corti V."/>
            <person name="La Scola B."/>
        </authorList>
    </citation>
    <scope>NUCLEOTIDE SEQUENCE [LARGE SCALE GENOMIC DNA]</scope>
    <source>
        <strain evidence="3 4">Marseille-Q4570</strain>
    </source>
</reference>
<dbReference type="PANTHER" id="PTHR21666">
    <property type="entry name" value="PEPTIDASE-RELATED"/>
    <property type="match status" value="1"/>
</dbReference>
<dbReference type="EMBL" id="JAGDYP010000006">
    <property type="protein sequence ID" value="MBO1884505.1"/>
    <property type="molecule type" value="Genomic_DNA"/>
</dbReference>
<feature type="signal peptide" evidence="1">
    <location>
        <begin position="1"/>
        <end position="19"/>
    </location>
</feature>
<protein>
    <submittedName>
        <fullName evidence="3">M23 family metallopeptidase</fullName>
    </submittedName>
</protein>
<dbReference type="CDD" id="cd12797">
    <property type="entry name" value="M23_peptidase"/>
    <property type="match status" value="1"/>
</dbReference>
<dbReference type="SUPFAM" id="SSF51261">
    <property type="entry name" value="Duplicated hybrid motif"/>
    <property type="match status" value="1"/>
</dbReference>
<dbReference type="Pfam" id="PF01551">
    <property type="entry name" value="Peptidase_M23"/>
    <property type="match status" value="1"/>
</dbReference>
<sequence length="555" mass="62243">MNKKLIIILLSLVTCMAMGQAFQPAMPLNTPPLLAGNFAELRPNHFHGGLDFKTLGKEGLEVLAAQDGYISRIKVSPYGYGKTLYITHANGYVTTYNHLQKYAPEIEAFVKKKQYEKQSYDIDIIPTEDMFVVKKGDWVAVSGNTGGSQGPHLHFEVRDTSNNGWNPLLFGFNDIEDTTPPEVTQLFAYSLSEDAQVEETQLPRQIHKTKQPDGTYLADKISAIGTIGFGFSAYDRQDGTAHKNGIYKATLQLNGETQLVSAFDKVNFDDTRYINVLVDYPHYIDHKGFVQLLYKTPGNKLEIYPVLNPNNGYLTIAEGQQYTVTVIVEDFKGNATRINIPIEGARAELKTPRLEDKGNTEIIASRDNYYELPNGNVYFPENTFYENIKISLSGEGESVQIGDYKTPIHKFYTLSIKNTKYKDDEVNRVYISRGGSFEPTVYKDGFFTARVRGLGRFSLRKDETPPVVKALNFKNKGIVKADVLKLSVSDNLSGFSHCSATLNGQWILFEYEPKNHTLNFNFADITPSDSNSYDLEVKAFDKAGNVGTLKATFTR</sequence>
<evidence type="ECO:0000313" key="3">
    <source>
        <dbReference type="EMBL" id="MBO1884505.1"/>
    </source>
</evidence>
<dbReference type="Gene3D" id="2.70.70.10">
    <property type="entry name" value="Glucose Permease (Domain IIA)"/>
    <property type="match status" value="1"/>
</dbReference>
<keyword evidence="4" id="KW-1185">Reference proteome</keyword>
<accession>A0ABS3PYU7</accession>
<dbReference type="RefSeq" id="WP_208058985.1">
    <property type="nucleotide sequence ID" value="NZ_JAGDYP010000006.1"/>
</dbReference>
<dbReference type="PANTHER" id="PTHR21666:SF285">
    <property type="entry name" value="M23 FAMILY METALLOPEPTIDASE"/>
    <property type="match status" value="1"/>
</dbReference>
<dbReference type="InterPro" id="IPR011055">
    <property type="entry name" value="Dup_hybrid_motif"/>
</dbReference>
<comment type="caution">
    <text evidence="3">The sequence shown here is derived from an EMBL/GenBank/DDBJ whole genome shotgun (WGS) entry which is preliminary data.</text>
</comment>
<organism evidence="3 4">
    <name type="scientific">Capnocytophaga bilenii</name>
    <dbReference type="NCBI Taxonomy" id="2819369"/>
    <lineage>
        <taxon>Bacteria</taxon>
        <taxon>Pseudomonadati</taxon>
        <taxon>Bacteroidota</taxon>
        <taxon>Flavobacteriia</taxon>
        <taxon>Flavobacteriales</taxon>
        <taxon>Flavobacteriaceae</taxon>
        <taxon>Capnocytophaga</taxon>
    </lineage>
</organism>
<dbReference type="InterPro" id="IPR016047">
    <property type="entry name" value="M23ase_b-sheet_dom"/>
</dbReference>
<evidence type="ECO:0000256" key="1">
    <source>
        <dbReference type="SAM" id="SignalP"/>
    </source>
</evidence>
<name>A0ABS3PYU7_9FLAO</name>
<gene>
    <name evidence="3" type="ORF">J4N46_08770</name>
</gene>
<dbReference type="Proteomes" id="UP000681610">
    <property type="component" value="Unassembled WGS sequence"/>
</dbReference>
<feature type="chain" id="PRO_5045599170" evidence="1">
    <location>
        <begin position="20"/>
        <end position="555"/>
    </location>
</feature>
<keyword evidence="1" id="KW-0732">Signal</keyword>
<evidence type="ECO:0000313" key="4">
    <source>
        <dbReference type="Proteomes" id="UP000681610"/>
    </source>
</evidence>